<keyword evidence="1" id="KW-0175">Coiled coil</keyword>
<dbReference type="PANTHER" id="PTHR33408">
    <property type="entry name" value="TRANSPOSASE"/>
    <property type="match status" value="1"/>
</dbReference>
<feature type="region of interest" description="Disordered" evidence="2">
    <location>
        <begin position="351"/>
        <end position="375"/>
    </location>
</feature>
<name>A0ABP7PVM2_9ACTN</name>
<dbReference type="InterPro" id="IPR002559">
    <property type="entry name" value="Transposase_11"/>
</dbReference>
<feature type="coiled-coil region" evidence="1">
    <location>
        <begin position="278"/>
        <end position="337"/>
    </location>
</feature>
<protein>
    <recommendedName>
        <fullName evidence="7">Transposase</fullName>
    </recommendedName>
</protein>
<accession>A0ABP7PVM2</accession>
<dbReference type="EMBL" id="BAAAZW010000023">
    <property type="protein sequence ID" value="GAA3971897.1"/>
    <property type="molecule type" value="Genomic_DNA"/>
</dbReference>
<feature type="domain" description="Transposase InsH N-terminal" evidence="4">
    <location>
        <begin position="20"/>
        <end position="111"/>
    </location>
</feature>
<gene>
    <name evidence="5" type="ORF">GCM10022231_36670</name>
</gene>
<reference evidence="6" key="1">
    <citation type="journal article" date="2019" name="Int. J. Syst. Evol. Microbiol.">
        <title>The Global Catalogue of Microorganisms (GCM) 10K type strain sequencing project: providing services to taxonomists for standard genome sequencing and annotation.</title>
        <authorList>
            <consortium name="The Broad Institute Genomics Platform"/>
            <consortium name="The Broad Institute Genome Sequencing Center for Infectious Disease"/>
            <person name="Wu L."/>
            <person name="Ma J."/>
        </authorList>
    </citation>
    <scope>NUCLEOTIDE SEQUENCE [LARGE SCALE GENOMIC DNA]</scope>
    <source>
        <strain evidence="6">JCM 16923</strain>
    </source>
</reference>
<dbReference type="RefSeq" id="WP_344786278.1">
    <property type="nucleotide sequence ID" value="NZ_BAAAZW010000023.1"/>
</dbReference>
<dbReference type="InterPro" id="IPR008490">
    <property type="entry name" value="Transposase_InsH_N"/>
</dbReference>
<sequence length="573" mass="63362">MAKDYRPVDRDQVFLLPPDMREWVPESDPVWLVIAMVERLDTSSVHGLRRTGGVGRRGYDPDMLLTLLIWAWANGRRSSRTIERLCHRDLSFRIICAGDVPDHVTISRFRAQAAPVMAELFTQTLIACAELGMGRLGVVALDGTKISSDACPKGNRSEAGLAKARDQELARLRTELEDVAAQADTEHERNDAEEDDDDHVPPQALGSDRLRRIDEALAVARADNAAAAAQQPTQTRAQLDLARALKAREDAERADQQWLRDFDAGIKRSRKGRIGVRAVVAERRLQQVRRAHQDLIDKHVPGTSGIMPRPIDEATVVVRAQKRLDKAAAEVARHRQAVTARISELEQAVTAETSRARRKPHRANTDCRRNITDPQSRAIPKRGGGWIQGYNCQAVVTADGLIMATDVTNEPIDTPHLIPMMTAATAAAETINAHRPAPWATAPIGILLADAGYHSERNLTADGCDRLIPSTKSHKLQQSRDERVQAGLPLPPEPDRASEPIEHMSWRLQTDEGHALYSQRSHIAETPFGHAKHNLGFTRFTGRGLLRAKGEFAFHAIVHNIIKAIGTGHLTPT</sequence>
<feature type="domain" description="Transposase IS4-like" evidence="3">
    <location>
        <begin position="376"/>
        <end position="561"/>
    </location>
</feature>
<dbReference type="Pfam" id="PF05598">
    <property type="entry name" value="DUF772"/>
    <property type="match status" value="1"/>
</dbReference>
<proteinExistence type="predicted"/>
<evidence type="ECO:0000256" key="1">
    <source>
        <dbReference type="SAM" id="Coils"/>
    </source>
</evidence>
<feature type="region of interest" description="Disordered" evidence="2">
    <location>
        <begin position="472"/>
        <end position="497"/>
    </location>
</feature>
<keyword evidence="6" id="KW-1185">Reference proteome</keyword>
<evidence type="ECO:0000259" key="3">
    <source>
        <dbReference type="Pfam" id="PF01609"/>
    </source>
</evidence>
<comment type="caution">
    <text evidence="5">The sequence shown here is derived from an EMBL/GenBank/DDBJ whole genome shotgun (WGS) entry which is preliminary data.</text>
</comment>
<evidence type="ECO:0000256" key="2">
    <source>
        <dbReference type="SAM" id="MobiDB-lite"/>
    </source>
</evidence>
<evidence type="ECO:0000313" key="5">
    <source>
        <dbReference type="EMBL" id="GAA3971897.1"/>
    </source>
</evidence>
<feature type="region of interest" description="Disordered" evidence="2">
    <location>
        <begin position="183"/>
        <end position="208"/>
    </location>
</feature>
<evidence type="ECO:0000313" key="6">
    <source>
        <dbReference type="Proteomes" id="UP001418444"/>
    </source>
</evidence>
<dbReference type="Proteomes" id="UP001418444">
    <property type="component" value="Unassembled WGS sequence"/>
</dbReference>
<evidence type="ECO:0008006" key="7">
    <source>
        <dbReference type="Google" id="ProtNLM"/>
    </source>
</evidence>
<evidence type="ECO:0000259" key="4">
    <source>
        <dbReference type="Pfam" id="PF05598"/>
    </source>
</evidence>
<dbReference type="Pfam" id="PF01609">
    <property type="entry name" value="DDE_Tnp_1"/>
    <property type="match status" value="1"/>
</dbReference>
<dbReference type="PANTHER" id="PTHR33408:SF4">
    <property type="entry name" value="TRANSPOSASE DDE DOMAIN-CONTAINING PROTEIN"/>
    <property type="match status" value="1"/>
</dbReference>
<organism evidence="5 6">
    <name type="scientific">Gordonia caeni</name>
    <dbReference type="NCBI Taxonomy" id="1007097"/>
    <lineage>
        <taxon>Bacteria</taxon>
        <taxon>Bacillati</taxon>
        <taxon>Actinomycetota</taxon>
        <taxon>Actinomycetes</taxon>
        <taxon>Mycobacteriales</taxon>
        <taxon>Gordoniaceae</taxon>
        <taxon>Gordonia</taxon>
    </lineage>
</organism>